<dbReference type="Gene3D" id="1.20.58.760">
    <property type="entry name" value="Peptidase M41"/>
    <property type="match status" value="1"/>
</dbReference>
<organism evidence="3 4">
    <name type="scientific">Ancylobacter novellus</name>
    <name type="common">Thiobacillus novellus</name>
    <dbReference type="NCBI Taxonomy" id="921"/>
    <lineage>
        <taxon>Bacteria</taxon>
        <taxon>Pseudomonadati</taxon>
        <taxon>Pseudomonadota</taxon>
        <taxon>Alphaproteobacteria</taxon>
        <taxon>Hyphomicrobiales</taxon>
        <taxon>Xanthobacteraceae</taxon>
        <taxon>Ancylobacter</taxon>
    </lineage>
</organism>
<dbReference type="GO" id="GO:0006508">
    <property type="term" value="P:proteolysis"/>
    <property type="evidence" value="ECO:0007669"/>
    <property type="project" value="InterPro"/>
</dbReference>
<dbReference type="SUPFAM" id="SSF140990">
    <property type="entry name" value="FtsH protease domain-like"/>
    <property type="match status" value="1"/>
</dbReference>
<evidence type="ECO:0000313" key="4">
    <source>
        <dbReference type="Proteomes" id="UP000249577"/>
    </source>
</evidence>
<dbReference type="GO" id="GO:0004176">
    <property type="term" value="F:ATP-dependent peptidase activity"/>
    <property type="evidence" value="ECO:0007669"/>
    <property type="project" value="InterPro"/>
</dbReference>
<dbReference type="Proteomes" id="UP000249577">
    <property type="component" value="Unassembled WGS sequence"/>
</dbReference>
<accession>A0A2W5M7L6</accession>
<feature type="region of interest" description="Disordered" evidence="1">
    <location>
        <begin position="131"/>
        <end position="152"/>
    </location>
</feature>
<name>A0A2W5M7L6_ANCNO</name>
<protein>
    <recommendedName>
        <fullName evidence="2">Peptidase M41 domain-containing protein</fullName>
    </recommendedName>
</protein>
<dbReference type="InterPro" id="IPR000642">
    <property type="entry name" value="Peptidase_M41"/>
</dbReference>
<dbReference type="Pfam" id="PF01434">
    <property type="entry name" value="Peptidase_M41"/>
    <property type="match status" value="1"/>
</dbReference>
<gene>
    <name evidence="3" type="ORF">DI565_07800</name>
</gene>
<dbReference type="EMBL" id="QFPN01000004">
    <property type="protein sequence ID" value="PZQ15747.1"/>
    <property type="molecule type" value="Genomic_DNA"/>
</dbReference>
<dbReference type="GO" id="GO:0004222">
    <property type="term" value="F:metalloendopeptidase activity"/>
    <property type="evidence" value="ECO:0007669"/>
    <property type="project" value="InterPro"/>
</dbReference>
<reference evidence="3 4" key="1">
    <citation type="submission" date="2017-08" db="EMBL/GenBank/DDBJ databases">
        <title>Infants hospitalized years apart are colonized by the same room-sourced microbial strains.</title>
        <authorList>
            <person name="Brooks B."/>
            <person name="Olm M.R."/>
            <person name="Firek B.A."/>
            <person name="Baker R."/>
            <person name="Thomas B.C."/>
            <person name="Morowitz M.J."/>
            <person name="Banfield J.F."/>
        </authorList>
    </citation>
    <scope>NUCLEOTIDE SEQUENCE [LARGE SCALE GENOMIC DNA]</scope>
    <source>
        <strain evidence="3">S2_005_003_R2_43</strain>
    </source>
</reference>
<feature type="domain" description="Peptidase M41" evidence="2">
    <location>
        <begin position="1"/>
        <end position="124"/>
    </location>
</feature>
<proteinExistence type="predicted"/>
<sequence length="152" mass="16472">TRQDRLDEIVIRLAGGAAEEVLLGARSDGAGGRQGCDLWQATALAASLELSLGLGGSLAWLAAEDDFDGMLAIARRDPEIRRTVEATLQEQTARARRMIEERRDKVETLAQVLQDRGCVSGYEVIAILTTPRPRASPSELTPHPDNPKTPTL</sequence>
<evidence type="ECO:0000259" key="2">
    <source>
        <dbReference type="Pfam" id="PF01434"/>
    </source>
</evidence>
<dbReference type="GO" id="GO:0005524">
    <property type="term" value="F:ATP binding"/>
    <property type="evidence" value="ECO:0007669"/>
    <property type="project" value="InterPro"/>
</dbReference>
<comment type="caution">
    <text evidence="3">The sequence shown here is derived from an EMBL/GenBank/DDBJ whole genome shotgun (WGS) entry which is preliminary data.</text>
</comment>
<dbReference type="InterPro" id="IPR037219">
    <property type="entry name" value="Peptidase_M41-like"/>
</dbReference>
<evidence type="ECO:0000313" key="3">
    <source>
        <dbReference type="EMBL" id="PZQ15747.1"/>
    </source>
</evidence>
<dbReference type="AlphaFoldDB" id="A0A2W5M7L6"/>
<evidence type="ECO:0000256" key="1">
    <source>
        <dbReference type="SAM" id="MobiDB-lite"/>
    </source>
</evidence>
<feature type="non-terminal residue" evidence="3">
    <location>
        <position position="1"/>
    </location>
</feature>